<organism evidence="2 3">
    <name type="scientific">Drosophila mojavensis</name>
    <name type="common">Fruit fly</name>
    <dbReference type="NCBI Taxonomy" id="7230"/>
    <lineage>
        <taxon>Eukaryota</taxon>
        <taxon>Metazoa</taxon>
        <taxon>Ecdysozoa</taxon>
        <taxon>Arthropoda</taxon>
        <taxon>Hexapoda</taxon>
        <taxon>Insecta</taxon>
        <taxon>Pterygota</taxon>
        <taxon>Neoptera</taxon>
        <taxon>Endopterygota</taxon>
        <taxon>Diptera</taxon>
        <taxon>Brachycera</taxon>
        <taxon>Muscomorpha</taxon>
        <taxon>Ephydroidea</taxon>
        <taxon>Drosophilidae</taxon>
        <taxon>Drosophila</taxon>
    </lineage>
</organism>
<dbReference type="Proteomes" id="UP000009192">
    <property type="component" value="Unassembled WGS sequence"/>
</dbReference>
<keyword evidence="1" id="KW-0732">Signal</keyword>
<reference evidence="2 3" key="1">
    <citation type="journal article" date="2007" name="Nature">
        <title>Evolution of genes and genomes on the Drosophila phylogeny.</title>
        <authorList>
            <consortium name="Drosophila 12 Genomes Consortium"/>
            <person name="Clark A.G."/>
            <person name="Eisen M.B."/>
            <person name="Smith D.R."/>
            <person name="Bergman C.M."/>
            <person name="Oliver B."/>
            <person name="Markow T.A."/>
            <person name="Kaufman T.C."/>
            <person name="Kellis M."/>
            <person name="Gelbart W."/>
            <person name="Iyer V.N."/>
            <person name="Pollard D.A."/>
            <person name="Sackton T.B."/>
            <person name="Larracuente A.M."/>
            <person name="Singh N.D."/>
            <person name="Abad J.P."/>
            <person name="Abt D.N."/>
            <person name="Adryan B."/>
            <person name="Aguade M."/>
            <person name="Akashi H."/>
            <person name="Anderson W.W."/>
            <person name="Aquadro C.F."/>
            <person name="Ardell D.H."/>
            <person name="Arguello R."/>
            <person name="Artieri C.G."/>
            <person name="Barbash D.A."/>
            <person name="Barker D."/>
            <person name="Barsanti P."/>
            <person name="Batterham P."/>
            <person name="Batzoglou S."/>
            <person name="Begun D."/>
            <person name="Bhutkar A."/>
            <person name="Blanco E."/>
            <person name="Bosak S.A."/>
            <person name="Bradley R.K."/>
            <person name="Brand A.D."/>
            <person name="Brent M.R."/>
            <person name="Brooks A.N."/>
            <person name="Brown R.H."/>
            <person name="Butlin R.K."/>
            <person name="Caggese C."/>
            <person name="Calvi B.R."/>
            <person name="Bernardo de Carvalho A."/>
            <person name="Caspi A."/>
            <person name="Castrezana S."/>
            <person name="Celniker S.E."/>
            <person name="Chang J.L."/>
            <person name="Chapple C."/>
            <person name="Chatterji S."/>
            <person name="Chinwalla A."/>
            <person name="Civetta A."/>
            <person name="Clifton S.W."/>
            <person name="Comeron J.M."/>
            <person name="Costello J.C."/>
            <person name="Coyne J.A."/>
            <person name="Daub J."/>
            <person name="David R.G."/>
            <person name="Delcher A.L."/>
            <person name="Delehaunty K."/>
            <person name="Do C.B."/>
            <person name="Ebling H."/>
            <person name="Edwards K."/>
            <person name="Eickbush T."/>
            <person name="Evans J.D."/>
            <person name="Filipski A."/>
            <person name="Findeiss S."/>
            <person name="Freyhult E."/>
            <person name="Fulton L."/>
            <person name="Fulton R."/>
            <person name="Garcia A.C."/>
            <person name="Gardiner A."/>
            <person name="Garfield D.A."/>
            <person name="Garvin B.E."/>
            <person name="Gibson G."/>
            <person name="Gilbert D."/>
            <person name="Gnerre S."/>
            <person name="Godfrey J."/>
            <person name="Good R."/>
            <person name="Gotea V."/>
            <person name="Gravely B."/>
            <person name="Greenberg A.J."/>
            <person name="Griffiths-Jones S."/>
            <person name="Gross S."/>
            <person name="Guigo R."/>
            <person name="Gustafson E.A."/>
            <person name="Haerty W."/>
            <person name="Hahn M.W."/>
            <person name="Halligan D.L."/>
            <person name="Halpern A.L."/>
            <person name="Halter G.M."/>
            <person name="Han M.V."/>
            <person name="Heger A."/>
            <person name="Hillier L."/>
            <person name="Hinrichs A.S."/>
            <person name="Holmes I."/>
            <person name="Hoskins R.A."/>
            <person name="Hubisz M.J."/>
            <person name="Hultmark D."/>
            <person name="Huntley M.A."/>
            <person name="Jaffe D.B."/>
            <person name="Jagadeeshan S."/>
            <person name="Jeck W.R."/>
            <person name="Johnson J."/>
            <person name="Jones C.D."/>
            <person name="Jordan W.C."/>
            <person name="Karpen G.H."/>
            <person name="Kataoka E."/>
            <person name="Keightley P.D."/>
            <person name="Kheradpour P."/>
            <person name="Kirkness E.F."/>
            <person name="Koerich L.B."/>
            <person name="Kristiansen K."/>
            <person name="Kudrna D."/>
            <person name="Kulathinal R.J."/>
            <person name="Kumar S."/>
            <person name="Kwok R."/>
            <person name="Lander E."/>
            <person name="Langley C.H."/>
            <person name="Lapoint R."/>
            <person name="Lazzaro B.P."/>
            <person name="Lee S.J."/>
            <person name="Levesque L."/>
            <person name="Li R."/>
            <person name="Lin C.F."/>
            <person name="Lin M.F."/>
            <person name="Lindblad-Toh K."/>
            <person name="Llopart A."/>
            <person name="Long M."/>
            <person name="Low L."/>
            <person name="Lozovsky E."/>
            <person name="Lu J."/>
            <person name="Luo M."/>
            <person name="Machado C.A."/>
            <person name="Makalowski W."/>
            <person name="Marzo M."/>
            <person name="Matsuda M."/>
            <person name="Matzkin L."/>
            <person name="McAllister B."/>
            <person name="McBride C.S."/>
            <person name="McKernan B."/>
            <person name="McKernan K."/>
            <person name="Mendez-Lago M."/>
            <person name="Minx P."/>
            <person name="Mollenhauer M.U."/>
            <person name="Montooth K."/>
            <person name="Mount S.M."/>
            <person name="Mu X."/>
            <person name="Myers E."/>
            <person name="Negre B."/>
            <person name="Newfeld S."/>
            <person name="Nielsen R."/>
            <person name="Noor M.A."/>
            <person name="O'Grady P."/>
            <person name="Pachter L."/>
            <person name="Papaceit M."/>
            <person name="Parisi M.J."/>
            <person name="Parisi M."/>
            <person name="Parts L."/>
            <person name="Pedersen J.S."/>
            <person name="Pesole G."/>
            <person name="Phillippy A.M."/>
            <person name="Ponting C.P."/>
            <person name="Pop M."/>
            <person name="Porcelli D."/>
            <person name="Powell J.R."/>
            <person name="Prohaska S."/>
            <person name="Pruitt K."/>
            <person name="Puig M."/>
            <person name="Quesneville H."/>
            <person name="Ram K.R."/>
            <person name="Rand D."/>
            <person name="Rasmussen M.D."/>
            <person name="Reed L.K."/>
            <person name="Reenan R."/>
            <person name="Reily A."/>
            <person name="Remington K.A."/>
            <person name="Rieger T.T."/>
            <person name="Ritchie M.G."/>
            <person name="Robin C."/>
            <person name="Rogers Y.H."/>
            <person name="Rohde C."/>
            <person name="Rozas J."/>
            <person name="Rubenfield M.J."/>
            <person name="Ruiz A."/>
            <person name="Russo S."/>
            <person name="Salzberg S.L."/>
            <person name="Sanchez-Gracia A."/>
            <person name="Saranga D.J."/>
            <person name="Sato H."/>
            <person name="Schaeffer S.W."/>
            <person name="Schatz M.C."/>
            <person name="Schlenke T."/>
            <person name="Schwartz R."/>
            <person name="Segarra C."/>
            <person name="Singh R.S."/>
            <person name="Sirot L."/>
            <person name="Sirota M."/>
            <person name="Sisneros N.B."/>
            <person name="Smith C.D."/>
            <person name="Smith T.F."/>
            <person name="Spieth J."/>
            <person name="Stage D.E."/>
            <person name="Stark A."/>
            <person name="Stephan W."/>
            <person name="Strausberg R.L."/>
            <person name="Strempel S."/>
            <person name="Sturgill D."/>
            <person name="Sutton G."/>
            <person name="Sutton G.G."/>
            <person name="Tao W."/>
            <person name="Teichmann S."/>
            <person name="Tobari Y.N."/>
            <person name="Tomimura Y."/>
            <person name="Tsolas J.M."/>
            <person name="Valente V.L."/>
            <person name="Venter E."/>
            <person name="Venter J.C."/>
            <person name="Vicario S."/>
            <person name="Vieira F.G."/>
            <person name="Vilella A.J."/>
            <person name="Villasante A."/>
            <person name="Walenz B."/>
            <person name="Wang J."/>
            <person name="Wasserman M."/>
            <person name="Watts T."/>
            <person name="Wilson D."/>
            <person name="Wilson R.K."/>
            <person name="Wing R.A."/>
            <person name="Wolfner M.F."/>
            <person name="Wong A."/>
            <person name="Wong G.K."/>
            <person name="Wu C.I."/>
            <person name="Wu G."/>
            <person name="Yamamoto D."/>
            <person name="Yang H.P."/>
            <person name="Yang S.P."/>
            <person name="Yorke J.A."/>
            <person name="Yoshida K."/>
            <person name="Zdobnov E."/>
            <person name="Zhang P."/>
            <person name="Zhang Y."/>
            <person name="Zimin A.V."/>
            <person name="Baldwin J."/>
            <person name="Abdouelleil A."/>
            <person name="Abdulkadir J."/>
            <person name="Abebe A."/>
            <person name="Abera B."/>
            <person name="Abreu J."/>
            <person name="Acer S.C."/>
            <person name="Aftuck L."/>
            <person name="Alexander A."/>
            <person name="An P."/>
            <person name="Anderson E."/>
            <person name="Anderson S."/>
            <person name="Arachi H."/>
            <person name="Azer M."/>
            <person name="Bachantsang P."/>
            <person name="Barry A."/>
            <person name="Bayul T."/>
            <person name="Berlin A."/>
            <person name="Bessette D."/>
            <person name="Bloom T."/>
            <person name="Blye J."/>
            <person name="Boguslavskiy L."/>
            <person name="Bonnet C."/>
            <person name="Boukhgalter B."/>
            <person name="Bourzgui I."/>
            <person name="Brown A."/>
            <person name="Cahill P."/>
            <person name="Channer S."/>
            <person name="Cheshatsang Y."/>
            <person name="Chuda L."/>
            <person name="Citroen M."/>
            <person name="Collymore A."/>
            <person name="Cooke P."/>
            <person name="Costello M."/>
            <person name="D'Aco K."/>
            <person name="Daza R."/>
            <person name="De Haan G."/>
            <person name="DeGray S."/>
            <person name="DeMaso C."/>
            <person name="Dhargay N."/>
            <person name="Dooley K."/>
            <person name="Dooley E."/>
            <person name="Doricent M."/>
            <person name="Dorje P."/>
            <person name="Dorjee K."/>
            <person name="Dupes A."/>
            <person name="Elong R."/>
            <person name="Falk J."/>
            <person name="Farina A."/>
            <person name="Faro S."/>
            <person name="Ferguson D."/>
            <person name="Fisher S."/>
            <person name="Foley C.D."/>
            <person name="Franke A."/>
            <person name="Friedrich D."/>
            <person name="Gadbois L."/>
            <person name="Gearin G."/>
            <person name="Gearin C.R."/>
            <person name="Giannoukos G."/>
            <person name="Goode T."/>
            <person name="Graham J."/>
            <person name="Grandbois E."/>
            <person name="Grewal S."/>
            <person name="Gyaltsen K."/>
            <person name="Hafez N."/>
            <person name="Hagos B."/>
            <person name="Hall J."/>
            <person name="Henson C."/>
            <person name="Hollinger A."/>
            <person name="Honan T."/>
            <person name="Huard M.D."/>
            <person name="Hughes L."/>
            <person name="Hurhula B."/>
            <person name="Husby M.E."/>
            <person name="Kamat A."/>
            <person name="Kanga B."/>
            <person name="Kashin S."/>
            <person name="Khazanovich D."/>
            <person name="Kisner P."/>
            <person name="Lance K."/>
            <person name="Lara M."/>
            <person name="Lee W."/>
            <person name="Lennon N."/>
            <person name="Letendre F."/>
            <person name="LeVine R."/>
            <person name="Lipovsky A."/>
            <person name="Liu X."/>
            <person name="Liu J."/>
            <person name="Liu S."/>
            <person name="Lokyitsang T."/>
            <person name="Lokyitsang Y."/>
            <person name="Lubonja R."/>
            <person name="Lui A."/>
            <person name="MacDonald P."/>
            <person name="Magnisalis V."/>
            <person name="Maru K."/>
            <person name="Matthews C."/>
            <person name="McCusker W."/>
            <person name="McDonough S."/>
            <person name="Mehta T."/>
            <person name="Meldrim J."/>
            <person name="Meneus L."/>
            <person name="Mihai O."/>
            <person name="Mihalev A."/>
            <person name="Mihova T."/>
            <person name="Mittelman R."/>
            <person name="Mlenga V."/>
            <person name="Montmayeur A."/>
            <person name="Mulrain L."/>
            <person name="Navidi A."/>
            <person name="Naylor J."/>
            <person name="Negash T."/>
            <person name="Nguyen T."/>
            <person name="Nguyen N."/>
            <person name="Nicol R."/>
            <person name="Norbu C."/>
            <person name="Norbu N."/>
            <person name="Novod N."/>
            <person name="O'Neill B."/>
            <person name="Osman S."/>
            <person name="Markiewicz E."/>
            <person name="Oyono O.L."/>
            <person name="Patti C."/>
            <person name="Phunkhang P."/>
            <person name="Pierre F."/>
            <person name="Priest M."/>
            <person name="Raghuraman S."/>
            <person name="Rege F."/>
            <person name="Reyes R."/>
            <person name="Rise C."/>
            <person name="Rogov P."/>
            <person name="Ross K."/>
            <person name="Ryan E."/>
            <person name="Settipalli S."/>
            <person name="Shea T."/>
            <person name="Sherpa N."/>
            <person name="Shi L."/>
            <person name="Shih D."/>
            <person name="Sparrow T."/>
            <person name="Spaulding J."/>
            <person name="Stalker J."/>
            <person name="Stange-Thomann N."/>
            <person name="Stavropoulos S."/>
            <person name="Stone C."/>
            <person name="Strader C."/>
            <person name="Tesfaye S."/>
            <person name="Thomson T."/>
            <person name="Thoulutsang Y."/>
            <person name="Thoulutsang D."/>
            <person name="Topham K."/>
            <person name="Topping I."/>
            <person name="Tsamla T."/>
            <person name="Vassiliev H."/>
            <person name="Vo A."/>
            <person name="Wangchuk T."/>
            <person name="Wangdi T."/>
            <person name="Weiand M."/>
            <person name="Wilkinson J."/>
            <person name="Wilson A."/>
            <person name="Yadav S."/>
            <person name="Young G."/>
            <person name="Yu Q."/>
            <person name="Zembek L."/>
            <person name="Zhong D."/>
            <person name="Zimmer A."/>
            <person name="Zwirko Z."/>
            <person name="Jaffe D.B."/>
            <person name="Alvarez P."/>
            <person name="Brockman W."/>
            <person name="Butler J."/>
            <person name="Chin C."/>
            <person name="Gnerre S."/>
            <person name="Grabherr M."/>
            <person name="Kleber M."/>
            <person name="Mauceli E."/>
            <person name="MacCallum I."/>
        </authorList>
    </citation>
    <scope>NUCLEOTIDE SEQUENCE [LARGE SCALE GENOMIC DNA]</scope>
    <source>
        <strain evidence="3">Tucson 15081-1352.22</strain>
    </source>
</reference>
<dbReference type="KEGG" id="dmo:Dmoj_GI26727"/>
<protein>
    <recommendedName>
        <fullName evidence="4">Secreted protein</fullName>
    </recommendedName>
</protein>
<gene>
    <name evidence="2" type="primary">Dmoj\GI26727</name>
    <name evidence="2" type="ORF">Dmoj_GI26727</name>
</gene>
<dbReference type="EMBL" id="CH933810">
    <property type="protein sequence ID" value="KRF93806.1"/>
    <property type="molecule type" value="Genomic_DNA"/>
</dbReference>
<feature type="chain" id="PRO_5006386931" description="Secreted protein" evidence="1">
    <location>
        <begin position="18"/>
        <end position="82"/>
    </location>
</feature>
<proteinExistence type="predicted"/>
<evidence type="ECO:0008006" key="4">
    <source>
        <dbReference type="Google" id="ProtNLM"/>
    </source>
</evidence>
<name>A0A0Q9WM49_DROMO</name>
<accession>A0A0Q9WM49</accession>
<evidence type="ECO:0000256" key="1">
    <source>
        <dbReference type="SAM" id="SignalP"/>
    </source>
</evidence>
<sequence length="82" mass="9395">MPMPMLMLMLVVPLASTDQSVGNDGQQRPSVRRVKSVGNAFSTKYPIEIGIERERERVSERESRNLKASNIWTFHTILYNLC</sequence>
<keyword evidence="3" id="KW-1185">Reference proteome</keyword>
<feature type="signal peptide" evidence="1">
    <location>
        <begin position="1"/>
        <end position="17"/>
    </location>
</feature>
<dbReference type="AlphaFoldDB" id="A0A0Q9WM49"/>
<evidence type="ECO:0000313" key="2">
    <source>
        <dbReference type="EMBL" id="KRF93806.1"/>
    </source>
</evidence>
<evidence type="ECO:0000313" key="3">
    <source>
        <dbReference type="Proteomes" id="UP000009192"/>
    </source>
</evidence>
<dbReference type="InParanoid" id="A0A0Q9WM49"/>